<feature type="transmembrane region" description="Helical" evidence="1">
    <location>
        <begin position="27"/>
        <end position="52"/>
    </location>
</feature>
<dbReference type="Proteomes" id="UP000255355">
    <property type="component" value="Unassembled WGS sequence"/>
</dbReference>
<organism evidence="2 3">
    <name type="scientific">Nocardia mexicana</name>
    <dbReference type="NCBI Taxonomy" id="279262"/>
    <lineage>
        <taxon>Bacteria</taxon>
        <taxon>Bacillati</taxon>
        <taxon>Actinomycetota</taxon>
        <taxon>Actinomycetes</taxon>
        <taxon>Mycobacteriales</taxon>
        <taxon>Nocardiaceae</taxon>
        <taxon>Nocardia</taxon>
    </lineage>
</organism>
<protein>
    <submittedName>
        <fullName evidence="2">Uncharacterized protein</fullName>
    </submittedName>
</protein>
<keyword evidence="1" id="KW-1133">Transmembrane helix</keyword>
<keyword evidence="3" id="KW-1185">Reference proteome</keyword>
<name>A0A370HE37_9NOCA</name>
<feature type="transmembrane region" description="Helical" evidence="1">
    <location>
        <begin position="64"/>
        <end position="87"/>
    </location>
</feature>
<feature type="transmembrane region" description="Helical" evidence="1">
    <location>
        <begin position="128"/>
        <end position="153"/>
    </location>
</feature>
<proteinExistence type="predicted"/>
<evidence type="ECO:0000313" key="2">
    <source>
        <dbReference type="EMBL" id="RDI55305.1"/>
    </source>
</evidence>
<evidence type="ECO:0000313" key="3">
    <source>
        <dbReference type="Proteomes" id="UP000255355"/>
    </source>
</evidence>
<dbReference type="EMBL" id="QQAZ01000001">
    <property type="protein sequence ID" value="RDI55305.1"/>
    <property type="molecule type" value="Genomic_DNA"/>
</dbReference>
<feature type="transmembrane region" description="Helical" evidence="1">
    <location>
        <begin position="99"/>
        <end position="122"/>
    </location>
</feature>
<accession>A0A370HE37</accession>
<keyword evidence="1" id="KW-0472">Membrane</keyword>
<evidence type="ECO:0000256" key="1">
    <source>
        <dbReference type="SAM" id="Phobius"/>
    </source>
</evidence>
<keyword evidence="1" id="KW-0812">Transmembrane</keyword>
<dbReference type="AlphaFoldDB" id="A0A370HE37"/>
<reference evidence="2 3" key="1">
    <citation type="submission" date="2018-07" db="EMBL/GenBank/DDBJ databases">
        <title>Genomic Encyclopedia of Type Strains, Phase IV (KMG-IV): sequencing the most valuable type-strain genomes for metagenomic binning, comparative biology and taxonomic classification.</title>
        <authorList>
            <person name="Goeker M."/>
        </authorList>
    </citation>
    <scope>NUCLEOTIDE SEQUENCE [LARGE SCALE GENOMIC DNA]</scope>
    <source>
        <strain evidence="2 3">DSM 44952</strain>
    </source>
</reference>
<sequence length="164" mass="17067">MHNPTAPGDFDHAHPVPRPGGGTAITAGVLACLGGAHRLLSVIVLIAGIAMLSDLDAAGETDAVRALFGISIPFFLIIGSLLLAGGIQMFRRQTSARRLIVGGCAIDIAYSFIEMVTVAAIAGASDEYGVIGSPVFIILTAVFPIATIFLTLATSTTRWLEYRA</sequence>
<dbReference type="STRING" id="1210089.GCA_001613165_02153"/>
<comment type="caution">
    <text evidence="2">The sequence shown here is derived from an EMBL/GenBank/DDBJ whole genome shotgun (WGS) entry which is preliminary data.</text>
</comment>
<gene>
    <name evidence="2" type="ORF">DFR68_101138</name>
</gene>